<dbReference type="AlphaFoldDB" id="A0A1I5WL34"/>
<keyword evidence="3" id="KW-0804">Transcription</keyword>
<organism evidence="5 6">
    <name type="scientific">Enterovibrio norvegicus DSM 15893</name>
    <dbReference type="NCBI Taxonomy" id="1121869"/>
    <lineage>
        <taxon>Bacteria</taxon>
        <taxon>Pseudomonadati</taxon>
        <taxon>Pseudomonadota</taxon>
        <taxon>Gammaproteobacteria</taxon>
        <taxon>Vibrionales</taxon>
        <taxon>Vibrionaceae</taxon>
        <taxon>Enterovibrio</taxon>
    </lineage>
</organism>
<dbReference type="SMART" id="SM00347">
    <property type="entry name" value="HTH_MARR"/>
    <property type="match status" value="1"/>
</dbReference>
<name>A0A1I5WL34_9GAMM</name>
<dbReference type="GeneID" id="35869994"/>
<dbReference type="GO" id="GO:0003677">
    <property type="term" value="F:DNA binding"/>
    <property type="evidence" value="ECO:0007669"/>
    <property type="project" value="UniProtKB-KW"/>
</dbReference>
<dbReference type="OrthoDB" id="5917786at2"/>
<dbReference type="SUPFAM" id="SSF46785">
    <property type="entry name" value="Winged helix' DNA-binding domain"/>
    <property type="match status" value="1"/>
</dbReference>
<dbReference type="Pfam" id="PF12802">
    <property type="entry name" value="MarR_2"/>
    <property type="match status" value="1"/>
</dbReference>
<dbReference type="PANTHER" id="PTHR42756:SF1">
    <property type="entry name" value="TRANSCRIPTIONAL REPRESSOR OF EMRAB OPERON"/>
    <property type="match status" value="1"/>
</dbReference>
<evidence type="ECO:0000256" key="1">
    <source>
        <dbReference type="ARBA" id="ARBA00023015"/>
    </source>
</evidence>
<dbReference type="STRING" id="1121869.SAMN03084138_04353"/>
<dbReference type="EMBL" id="FOWR01000050">
    <property type="protein sequence ID" value="SFQ20552.1"/>
    <property type="molecule type" value="Genomic_DNA"/>
</dbReference>
<evidence type="ECO:0000313" key="6">
    <source>
        <dbReference type="Proteomes" id="UP000182692"/>
    </source>
</evidence>
<keyword evidence="1" id="KW-0805">Transcription regulation</keyword>
<protein>
    <submittedName>
        <fullName evidence="5">DNA-binding transcriptional regulator, MarR family</fullName>
    </submittedName>
</protein>
<accession>A0A1I5WL34</accession>
<reference evidence="5 6" key="1">
    <citation type="submission" date="2016-10" db="EMBL/GenBank/DDBJ databases">
        <authorList>
            <person name="de Groot N.N."/>
        </authorList>
    </citation>
    <scope>NUCLEOTIDE SEQUENCE [LARGE SCALE GENOMIC DNA]</scope>
    <source>
        <strain evidence="5 6">DSM 15893</strain>
    </source>
</reference>
<evidence type="ECO:0000256" key="2">
    <source>
        <dbReference type="ARBA" id="ARBA00023125"/>
    </source>
</evidence>
<dbReference type="RefSeq" id="WP_017011396.1">
    <property type="nucleotide sequence ID" value="NZ_FOWR01000050.1"/>
</dbReference>
<proteinExistence type="predicted"/>
<feature type="domain" description="HTH marR-type" evidence="4">
    <location>
        <begin position="5"/>
        <end position="141"/>
    </location>
</feature>
<dbReference type="GO" id="GO:0003700">
    <property type="term" value="F:DNA-binding transcription factor activity"/>
    <property type="evidence" value="ECO:0007669"/>
    <property type="project" value="InterPro"/>
</dbReference>
<dbReference type="InterPro" id="IPR036390">
    <property type="entry name" value="WH_DNA-bd_sf"/>
</dbReference>
<evidence type="ECO:0000259" key="4">
    <source>
        <dbReference type="PROSITE" id="PS50995"/>
    </source>
</evidence>
<dbReference type="Gene3D" id="1.10.10.10">
    <property type="entry name" value="Winged helix-like DNA-binding domain superfamily/Winged helix DNA-binding domain"/>
    <property type="match status" value="1"/>
</dbReference>
<sequence length="143" mass="15669">MVDIQSEFGALCRLVSLKASKRFHDKLEEQGINVSPEQAITINAVASAGELRQGELMSLSYLASEKSKVSRVVQGLVVDGLIDRRDDAHDRRSKILTLTEKGQALADKLLQAEQFNGDLISSLLSQQESTLLQSTLKKMVSAL</sequence>
<keyword evidence="2 5" id="KW-0238">DNA-binding</keyword>
<dbReference type="InterPro" id="IPR000835">
    <property type="entry name" value="HTH_MarR-typ"/>
</dbReference>
<dbReference type="PROSITE" id="PS50995">
    <property type="entry name" value="HTH_MARR_2"/>
    <property type="match status" value="1"/>
</dbReference>
<dbReference type="InterPro" id="IPR036388">
    <property type="entry name" value="WH-like_DNA-bd_sf"/>
</dbReference>
<dbReference type="PANTHER" id="PTHR42756">
    <property type="entry name" value="TRANSCRIPTIONAL REGULATOR, MARR"/>
    <property type="match status" value="1"/>
</dbReference>
<evidence type="ECO:0000313" key="5">
    <source>
        <dbReference type="EMBL" id="SFQ20552.1"/>
    </source>
</evidence>
<dbReference type="Proteomes" id="UP000182692">
    <property type="component" value="Unassembled WGS sequence"/>
</dbReference>
<evidence type="ECO:0000256" key="3">
    <source>
        <dbReference type="ARBA" id="ARBA00023163"/>
    </source>
</evidence>
<gene>
    <name evidence="5" type="ORF">SAMN03084138_04353</name>
</gene>
<dbReference type="PRINTS" id="PR00598">
    <property type="entry name" value="HTHMARR"/>
</dbReference>